<reference evidence="4" key="1">
    <citation type="submission" date="2022-03" db="EMBL/GenBank/DDBJ databases">
        <title>Genomic Encyclopedia of Type Strains, Phase III (KMG-III): the genomes of soil and plant-associated and newly described type strains.</title>
        <authorList>
            <person name="Whitman W."/>
        </authorList>
    </citation>
    <scope>NUCLEOTIDE SEQUENCE</scope>
    <source>
        <strain evidence="4">ANL 6-2</strain>
    </source>
</reference>
<dbReference type="RefSeq" id="WP_253475873.1">
    <property type="nucleotide sequence ID" value="NZ_JALJXV010000003.1"/>
</dbReference>
<feature type="repeat" description="TPR" evidence="3">
    <location>
        <begin position="93"/>
        <end position="126"/>
    </location>
</feature>
<protein>
    <submittedName>
        <fullName evidence="4">Tfp pilus assembly protein PilF</fullName>
    </submittedName>
</protein>
<dbReference type="AlphaFoldDB" id="A0AAE3G5D0"/>
<proteinExistence type="predicted"/>
<evidence type="ECO:0000256" key="2">
    <source>
        <dbReference type="ARBA" id="ARBA00022803"/>
    </source>
</evidence>
<keyword evidence="2 3" id="KW-0802">TPR repeat</keyword>
<dbReference type="SUPFAM" id="SSF48452">
    <property type="entry name" value="TPR-like"/>
    <property type="match status" value="1"/>
</dbReference>
<feature type="repeat" description="TPR" evidence="3">
    <location>
        <begin position="59"/>
        <end position="92"/>
    </location>
</feature>
<dbReference type="InterPro" id="IPR019734">
    <property type="entry name" value="TPR_rpt"/>
</dbReference>
<accession>A0AAE3G5D0</accession>
<dbReference type="Pfam" id="PF14559">
    <property type="entry name" value="TPR_19"/>
    <property type="match status" value="1"/>
</dbReference>
<evidence type="ECO:0000313" key="5">
    <source>
        <dbReference type="Proteomes" id="UP001205843"/>
    </source>
</evidence>
<evidence type="ECO:0000256" key="3">
    <source>
        <dbReference type="PROSITE-ProRule" id="PRU00339"/>
    </source>
</evidence>
<dbReference type="Proteomes" id="UP001205843">
    <property type="component" value="Unassembled WGS sequence"/>
</dbReference>
<dbReference type="PANTHER" id="PTHR44227:SF3">
    <property type="entry name" value="PROTEIN O-MANNOSYL-TRANSFERASE TMTC4"/>
    <property type="match status" value="1"/>
</dbReference>
<keyword evidence="1" id="KW-0677">Repeat</keyword>
<dbReference type="InterPro" id="IPR011990">
    <property type="entry name" value="TPR-like_helical_dom_sf"/>
</dbReference>
<dbReference type="PROSITE" id="PS50005">
    <property type="entry name" value="TPR"/>
    <property type="match status" value="2"/>
</dbReference>
<dbReference type="SMART" id="SM00028">
    <property type="entry name" value="TPR"/>
    <property type="match status" value="3"/>
</dbReference>
<gene>
    <name evidence="4" type="ORF">J2T57_001259</name>
</gene>
<sequence length="255" mass="26301">MGLFGWRRAADGRVAVTAEAAAGGRALEAGIAHLREGDLVQARAAFERATGDADPTVQAKAWVNLGTLARGEGGLDAARAAYMRAVDCDPALTPAYMNLASLALAAGRMGEAETRFHQVLAIDPVAESAIAGLARLLSLRGARAEALEMLTRAQAAHPGSARIAAQLAGERFRAGDTAGAFAAIAPMLEAPETAPEVLDAYAHLAESLGEVDQAVARLESHLASIADSALAPMPVAEHFRAHIARLRGLSTGEGV</sequence>
<keyword evidence="5" id="KW-1185">Reference proteome</keyword>
<organism evidence="4 5">
    <name type="scientific">Natronocella acetinitrilica</name>
    <dbReference type="NCBI Taxonomy" id="414046"/>
    <lineage>
        <taxon>Bacteria</taxon>
        <taxon>Pseudomonadati</taxon>
        <taxon>Pseudomonadota</taxon>
        <taxon>Gammaproteobacteria</taxon>
        <taxon>Chromatiales</taxon>
        <taxon>Ectothiorhodospiraceae</taxon>
        <taxon>Natronocella</taxon>
    </lineage>
</organism>
<dbReference type="Pfam" id="PF13181">
    <property type="entry name" value="TPR_8"/>
    <property type="match status" value="1"/>
</dbReference>
<evidence type="ECO:0000313" key="4">
    <source>
        <dbReference type="EMBL" id="MCP1674157.1"/>
    </source>
</evidence>
<name>A0AAE3G5D0_9GAMM</name>
<dbReference type="InterPro" id="IPR052346">
    <property type="entry name" value="O-mannosyl-transferase_TMTC"/>
</dbReference>
<evidence type="ECO:0000256" key="1">
    <source>
        <dbReference type="ARBA" id="ARBA00022737"/>
    </source>
</evidence>
<dbReference type="Gene3D" id="1.25.40.10">
    <property type="entry name" value="Tetratricopeptide repeat domain"/>
    <property type="match status" value="1"/>
</dbReference>
<dbReference type="PANTHER" id="PTHR44227">
    <property type="match status" value="1"/>
</dbReference>
<comment type="caution">
    <text evidence="4">The sequence shown here is derived from an EMBL/GenBank/DDBJ whole genome shotgun (WGS) entry which is preliminary data.</text>
</comment>
<dbReference type="EMBL" id="JALJXV010000003">
    <property type="protein sequence ID" value="MCP1674157.1"/>
    <property type="molecule type" value="Genomic_DNA"/>
</dbReference>